<name>A0A2K1IYS1_PHYPA</name>
<dbReference type="Gramene" id="Pp3c19_17210V3.1">
    <property type="protein sequence ID" value="PAC:32939818.CDS.1"/>
    <property type="gene ID" value="Pp3c19_17210"/>
</dbReference>
<dbReference type="PANTHER" id="PTHR48468:SF1">
    <property type="entry name" value="PLASTOCYANIN-LIKE DOMAIN-CONTAINING PROTEIN"/>
    <property type="match status" value="1"/>
</dbReference>
<organism evidence="2">
    <name type="scientific">Physcomitrium patens</name>
    <name type="common">Spreading-leaved earth moss</name>
    <name type="synonym">Physcomitrella patens</name>
    <dbReference type="NCBI Taxonomy" id="3218"/>
    <lineage>
        <taxon>Eukaryota</taxon>
        <taxon>Viridiplantae</taxon>
        <taxon>Streptophyta</taxon>
        <taxon>Embryophyta</taxon>
        <taxon>Bryophyta</taxon>
        <taxon>Bryophytina</taxon>
        <taxon>Bryopsida</taxon>
        <taxon>Funariidae</taxon>
        <taxon>Funariales</taxon>
        <taxon>Funariaceae</taxon>
        <taxon>Physcomitrium</taxon>
    </lineage>
</organism>
<keyword evidence="4" id="KW-1185">Reference proteome</keyword>
<dbReference type="Gramene" id="Pp3c19_17210V3.2">
    <property type="protein sequence ID" value="PAC:32939819.CDS.1"/>
    <property type="gene ID" value="Pp3c19_17210"/>
</dbReference>
<reference evidence="2 4" key="1">
    <citation type="journal article" date="2008" name="Science">
        <title>The Physcomitrella genome reveals evolutionary insights into the conquest of land by plants.</title>
        <authorList>
            <person name="Rensing S."/>
            <person name="Lang D."/>
            <person name="Zimmer A."/>
            <person name="Terry A."/>
            <person name="Salamov A."/>
            <person name="Shapiro H."/>
            <person name="Nishiyama T."/>
            <person name="Perroud P.-F."/>
            <person name="Lindquist E."/>
            <person name="Kamisugi Y."/>
            <person name="Tanahashi T."/>
            <person name="Sakakibara K."/>
            <person name="Fujita T."/>
            <person name="Oishi K."/>
            <person name="Shin-I T."/>
            <person name="Kuroki Y."/>
            <person name="Toyoda A."/>
            <person name="Suzuki Y."/>
            <person name="Hashimoto A."/>
            <person name="Yamaguchi K."/>
            <person name="Sugano A."/>
            <person name="Kohara Y."/>
            <person name="Fujiyama A."/>
            <person name="Anterola A."/>
            <person name="Aoki S."/>
            <person name="Ashton N."/>
            <person name="Barbazuk W.B."/>
            <person name="Barker E."/>
            <person name="Bennetzen J."/>
            <person name="Bezanilla M."/>
            <person name="Blankenship R."/>
            <person name="Cho S.H."/>
            <person name="Dutcher S."/>
            <person name="Estelle M."/>
            <person name="Fawcett J.A."/>
            <person name="Gundlach H."/>
            <person name="Hanada K."/>
            <person name="Heyl A."/>
            <person name="Hicks K.A."/>
            <person name="Hugh J."/>
            <person name="Lohr M."/>
            <person name="Mayer K."/>
            <person name="Melkozernov A."/>
            <person name="Murata T."/>
            <person name="Nelson D."/>
            <person name="Pils B."/>
            <person name="Prigge M."/>
            <person name="Reiss B."/>
            <person name="Renner T."/>
            <person name="Rombauts S."/>
            <person name="Rushton P."/>
            <person name="Sanderfoot A."/>
            <person name="Schween G."/>
            <person name="Shiu S.-H."/>
            <person name="Stueber K."/>
            <person name="Theodoulou F.L."/>
            <person name="Tu H."/>
            <person name="Van de Peer Y."/>
            <person name="Verrier P.J."/>
            <person name="Waters E."/>
            <person name="Wood A."/>
            <person name="Yang L."/>
            <person name="Cove D."/>
            <person name="Cuming A."/>
            <person name="Hasebe M."/>
            <person name="Lucas S."/>
            <person name="Mishler D.B."/>
            <person name="Reski R."/>
            <person name="Grigoriev I."/>
            <person name="Quatrano R.S."/>
            <person name="Boore J.L."/>
        </authorList>
    </citation>
    <scope>NUCLEOTIDE SEQUENCE [LARGE SCALE GENOMIC DNA]</scope>
    <source>
        <strain evidence="3 4">cv. Gransden 2004</strain>
    </source>
</reference>
<dbReference type="AlphaFoldDB" id="A0A2K1IYS1"/>
<proteinExistence type="predicted"/>
<accession>A0A2K1IYS1</accession>
<evidence type="ECO:0000313" key="4">
    <source>
        <dbReference type="Proteomes" id="UP000006727"/>
    </source>
</evidence>
<evidence type="ECO:0000259" key="1">
    <source>
        <dbReference type="Pfam" id="PF24928"/>
    </source>
</evidence>
<dbReference type="Pfam" id="PF24928">
    <property type="entry name" value="DUF7748"/>
    <property type="match status" value="1"/>
</dbReference>
<protein>
    <recommendedName>
        <fullName evidence="1">DUF7748 domain-containing protein</fullName>
    </recommendedName>
</protein>
<evidence type="ECO:0000313" key="3">
    <source>
        <dbReference type="EnsemblPlants" id="PAC:32939818.CDS.1"/>
    </source>
</evidence>
<gene>
    <name evidence="2" type="ORF">PHYPA_024242</name>
</gene>
<sequence length="128" mass="14909">MANSKVTTVVTNQTTHGYTMMVVNRNHYSTLVTLNVGDEYRMRLDVNWTYQEFCLENQDDAAKRFFISSDECCDYESITIEESDGGINVTKVARKHYGADSAQQQQQEEEQKSTSKCWRFWLWLKASQ</sequence>
<dbReference type="Proteomes" id="UP000006727">
    <property type="component" value="Chromosome 19"/>
</dbReference>
<dbReference type="EnsemblPlants" id="Pp3c19_17210V3.2">
    <property type="protein sequence ID" value="PAC:32939819.CDS.1"/>
    <property type="gene ID" value="Pp3c19_17210"/>
</dbReference>
<dbReference type="InParanoid" id="A0A2K1IYS1"/>
<evidence type="ECO:0000313" key="2">
    <source>
        <dbReference type="EMBL" id="PNR34425.1"/>
    </source>
</evidence>
<dbReference type="EMBL" id="ABEU02000019">
    <property type="protein sequence ID" value="PNR34425.1"/>
    <property type="molecule type" value="Genomic_DNA"/>
</dbReference>
<feature type="domain" description="DUF7748" evidence="1">
    <location>
        <begin position="6"/>
        <end position="95"/>
    </location>
</feature>
<dbReference type="PANTHER" id="PTHR48468">
    <property type="entry name" value="PLASTOCYANIN-LIKE DOMAIN-CONTAINING PROTEIN"/>
    <property type="match status" value="1"/>
</dbReference>
<reference evidence="3" key="3">
    <citation type="submission" date="2020-12" db="UniProtKB">
        <authorList>
            <consortium name="EnsemblPlants"/>
        </authorList>
    </citation>
    <scope>IDENTIFICATION</scope>
</reference>
<dbReference type="InterPro" id="IPR056650">
    <property type="entry name" value="DUF7748"/>
</dbReference>
<reference evidence="2 4" key="2">
    <citation type="journal article" date="2018" name="Plant J.">
        <title>The Physcomitrella patens chromosome-scale assembly reveals moss genome structure and evolution.</title>
        <authorList>
            <person name="Lang D."/>
            <person name="Ullrich K.K."/>
            <person name="Murat F."/>
            <person name="Fuchs J."/>
            <person name="Jenkins J."/>
            <person name="Haas F.B."/>
            <person name="Piednoel M."/>
            <person name="Gundlach H."/>
            <person name="Van Bel M."/>
            <person name="Meyberg R."/>
            <person name="Vives C."/>
            <person name="Morata J."/>
            <person name="Symeonidi A."/>
            <person name="Hiss M."/>
            <person name="Muchero W."/>
            <person name="Kamisugi Y."/>
            <person name="Saleh O."/>
            <person name="Blanc G."/>
            <person name="Decker E.L."/>
            <person name="van Gessel N."/>
            <person name="Grimwood J."/>
            <person name="Hayes R.D."/>
            <person name="Graham S.W."/>
            <person name="Gunter L.E."/>
            <person name="McDaniel S.F."/>
            <person name="Hoernstein S.N.W."/>
            <person name="Larsson A."/>
            <person name="Li F.W."/>
            <person name="Perroud P.F."/>
            <person name="Phillips J."/>
            <person name="Ranjan P."/>
            <person name="Rokshar D.S."/>
            <person name="Rothfels C.J."/>
            <person name="Schneider L."/>
            <person name="Shu S."/>
            <person name="Stevenson D.W."/>
            <person name="Thummler F."/>
            <person name="Tillich M."/>
            <person name="Villarreal Aguilar J.C."/>
            <person name="Widiez T."/>
            <person name="Wong G.K."/>
            <person name="Wymore A."/>
            <person name="Zhang Y."/>
            <person name="Zimmer A.D."/>
            <person name="Quatrano R.S."/>
            <person name="Mayer K.F.X."/>
            <person name="Goodstein D."/>
            <person name="Casacuberta J.M."/>
            <person name="Vandepoele K."/>
            <person name="Reski R."/>
            <person name="Cuming A.C."/>
            <person name="Tuskan G.A."/>
            <person name="Maumus F."/>
            <person name="Salse J."/>
            <person name="Schmutz J."/>
            <person name="Rensing S.A."/>
        </authorList>
    </citation>
    <scope>NUCLEOTIDE SEQUENCE [LARGE SCALE GENOMIC DNA]</scope>
    <source>
        <strain evidence="3 4">cv. Gransden 2004</strain>
    </source>
</reference>
<dbReference type="EnsemblPlants" id="Pp3c19_17210V3.1">
    <property type="protein sequence ID" value="PAC:32939818.CDS.1"/>
    <property type="gene ID" value="Pp3c19_17210"/>
</dbReference>